<name>G0NI96_CAEBE</name>
<dbReference type="EMBL" id="GL379889">
    <property type="protein sequence ID" value="EGT31772.1"/>
    <property type="molecule type" value="Genomic_DNA"/>
</dbReference>
<dbReference type="HOGENOM" id="CLU_1564271_0_0_1"/>
<feature type="compositionally biased region" description="Polar residues" evidence="1">
    <location>
        <begin position="116"/>
        <end position="126"/>
    </location>
</feature>
<dbReference type="AlphaFoldDB" id="G0NI96"/>
<keyword evidence="2" id="KW-1133">Transmembrane helix</keyword>
<dbReference type="InParanoid" id="G0NI96"/>
<organism evidence="4">
    <name type="scientific">Caenorhabditis brenneri</name>
    <name type="common">Nematode worm</name>
    <dbReference type="NCBI Taxonomy" id="135651"/>
    <lineage>
        <taxon>Eukaryota</taxon>
        <taxon>Metazoa</taxon>
        <taxon>Ecdysozoa</taxon>
        <taxon>Nematoda</taxon>
        <taxon>Chromadorea</taxon>
        <taxon>Rhabditida</taxon>
        <taxon>Rhabditina</taxon>
        <taxon>Rhabditomorpha</taxon>
        <taxon>Rhabditoidea</taxon>
        <taxon>Rhabditidae</taxon>
        <taxon>Peloderinae</taxon>
        <taxon>Caenorhabditis</taxon>
    </lineage>
</organism>
<dbReference type="Proteomes" id="UP000008068">
    <property type="component" value="Unassembled WGS sequence"/>
</dbReference>
<proteinExistence type="predicted"/>
<keyword evidence="2" id="KW-0472">Membrane</keyword>
<evidence type="ECO:0000313" key="3">
    <source>
        <dbReference type="EMBL" id="EGT31772.1"/>
    </source>
</evidence>
<sequence length="171" mass="19017">MIVSHVAESKCGFTTQKMYATYENEFIEEFDEAKKSKTTEPTVMMVSGELTSKSVDSQFSKSIITEEVKETPEKSTVTQETIMTKDDTVTKQATVTQVPTVPEDVREPLMIQNHTVSHEPTVTQDDSVPEDAKEPTATLEATETIQTPSLLKYLLVLIIIPIALAIILAFF</sequence>
<evidence type="ECO:0000256" key="2">
    <source>
        <dbReference type="SAM" id="Phobius"/>
    </source>
</evidence>
<feature type="region of interest" description="Disordered" evidence="1">
    <location>
        <begin position="116"/>
        <end position="138"/>
    </location>
</feature>
<feature type="transmembrane region" description="Helical" evidence="2">
    <location>
        <begin position="150"/>
        <end position="170"/>
    </location>
</feature>
<reference evidence="4" key="1">
    <citation type="submission" date="2011-07" db="EMBL/GenBank/DDBJ databases">
        <authorList>
            <consortium name="Caenorhabditis brenneri Sequencing and Analysis Consortium"/>
            <person name="Wilson R.K."/>
        </authorList>
    </citation>
    <scope>NUCLEOTIDE SEQUENCE [LARGE SCALE GENOMIC DNA]</scope>
    <source>
        <strain evidence="4">PB2801</strain>
    </source>
</reference>
<evidence type="ECO:0000256" key="1">
    <source>
        <dbReference type="SAM" id="MobiDB-lite"/>
    </source>
</evidence>
<keyword evidence="2" id="KW-0812">Transmembrane</keyword>
<keyword evidence="4" id="KW-1185">Reference proteome</keyword>
<gene>
    <name evidence="3" type="ORF">CAEBREN_24851</name>
</gene>
<evidence type="ECO:0000313" key="4">
    <source>
        <dbReference type="Proteomes" id="UP000008068"/>
    </source>
</evidence>
<accession>G0NI96</accession>
<protein>
    <submittedName>
        <fullName evidence="3">Uncharacterized protein</fullName>
    </submittedName>
</protein>